<dbReference type="GO" id="GO:0007229">
    <property type="term" value="P:integrin-mediated signaling pathway"/>
    <property type="evidence" value="ECO:0007669"/>
    <property type="project" value="UniProtKB-KW"/>
</dbReference>
<feature type="signal peptide" evidence="2">
    <location>
        <begin position="1"/>
        <end position="16"/>
    </location>
</feature>
<dbReference type="PANTHER" id="PTHR36220:SF1">
    <property type="entry name" value="GAMMA TUBULIN COMPLEX COMPONENT C-TERMINAL DOMAIN-CONTAINING PROTEIN"/>
    <property type="match status" value="1"/>
</dbReference>
<protein>
    <submittedName>
        <fullName evidence="3">Integrin alpha</fullName>
    </submittedName>
</protein>
<organism evidence="3 4">
    <name type="scientific">Aureococcus anophagefferens</name>
    <name type="common">Harmful bloom alga</name>
    <dbReference type="NCBI Taxonomy" id="44056"/>
    <lineage>
        <taxon>Eukaryota</taxon>
        <taxon>Sar</taxon>
        <taxon>Stramenopiles</taxon>
        <taxon>Ochrophyta</taxon>
        <taxon>Pelagophyceae</taxon>
        <taxon>Pelagomonadales</taxon>
        <taxon>Pelagomonadaceae</taxon>
        <taxon>Aureococcus</taxon>
    </lineage>
</organism>
<comment type="caution">
    <text evidence="3">The sequence shown here is derived from an EMBL/GenBank/DDBJ whole genome shotgun (WGS) entry which is preliminary data.</text>
</comment>
<feature type="region of interest" description="Disordered" evidence="1">
    <location>
        <begin position="494"/>
        <end position="513"/>
    </location>
</feature>
<reference evidence="3 4" key="1">
    <citation type="submission" date="2024-03" db="EMBL/GenBank/DDBJ databases">
        <title>Aureococcus anophagefferens CCMP1851 and Kratosvirus quantuckense: Draft genome of a second virus-susceptible host strain in the model system.</title>
        <authorList>
            <person name="Chase E."/>
            <person name="Truchon A.R."/>
            <person name="Schepens W."/>
            <person name="Wilhelm S.W."/>
        </authorList>
    </citation>
    <scope>NUCLEOTIDE SEQUENCE [LARGE SCALE GENOMIC DNA]</scope>
    <source>
        <strain evidence="3 4">CCMP1851</strain>
    </source>
</reference>
<dbReference type="EMBL" id="JBBJCI010000033">
    <property type="protein sequence ID" value="KAK7253972.1"/>
    <property type="molecule type" value="Genomic_DNA"/>
</dbReference>
<evidence type="ECO:0000313" key="4">
    <source>
        <dbReference type="Proteomes" id="UP001363151"/>
    </source>
</evidence>
<dbReference type="PANTHER" id="PTHR36220">
    <property type="entry name" value="UNNAMED PRODUCT"/>
    <property type="match status" value="1"/>
</dbReference>
<evidence type="ECO:0000256" key="2">
    <source>
        <dbReference type="SAM" id="SignalP"/>
    </source>
</evidence>
<proteinExistence type="predicted"/>
<name>A0ABR1GDS1_AURAN</name>
<evidence type="ECO:0000313" key="3">
    <source>
        <dbReference type="EMBL" id="KAK7253972.1"/>
    </source>
</evidence>
<keyword evidence="2" id="KW-0732">Signal</keyword>
<gene>
    <name evidence="3" type="ORF">SO694_00003662</name>
</gene>
<keyword evidence="3" id="KW-0401">Integrin</keyword>
<dbReference type="Proteomes" id="UP001363151">
    <property type="component" value="Unassembled WGS sequence"/>
</dbReference>
<evidence type="ECO:0000256" key="1">
    <source>
        <dbReference type="SAM" id="MobiDB-lite"/>
    </source>
</evidence>
<feature type="compositionally biased region" description="Pro residues" evidence="1">
    <location>
        <begin position="184"/>
        <end position="216"/>
    </location>
</feature>
<keyword evidence="4" id="KW-1185">Reference proteome</keyword>
<sequence>MLTLLFAVTVVAPAAAQVEFLETHVVGLSWNPGVVSLGWRVTADSADERDFFLRVKDRTSGGGWVDTAVVADARTDDDWYVWTGSPSDPFACGAEYFVQIKSPAGAKSSKMALKMPYCDGECVDDAAWFFSQSYKTCAWIGEKLGQGASASRLCEKTDLGATSADAACPQACGNCGLGYEQGPTPEPTTKPTPLPSSDPTPMPTAEPTAQPTPAPRPTFGDDASMYHCFLAKDNAVDGKYAYGVWDSRCCYTTVMTPIDEPAGCPAEGCTTPVCTDDLADHPCCVSCPGNSCGLYPYTDAPGCGDRRLEEALPPATTSGLVGDDALATTSGLLASSAAFSYAPDDAGRRAKHFHNLIAGNQFLGATFYCNVGCDTDAAGGVQALARDVITSNGDQYVHLFAMVQFSDGKTEEHYQWLFHITEDIAPVSDTDDTPCPSLEEARFRTNGGCLIVNIPYHSKYRYDYHHEGQPTPAPVGGGGGGGGLLVGDWQQKAEFDGEESDDTSGRSAMSGDGTTVAVGALGNSDNGHQAGHVRVYKRSKDGTWSQRGDDIDGEKNSISGCAVSLSYDGETLAIGAQWFDGGFMLVGHVRVYQWSNKKWTQIGPDLQGLRGADEFGSAVALSYDGKTLAVGAESNDGAAGAHYGDENYGAAYVYILDSEIWVQRGSDIYGNALNGESGNAIAINELGTIVAVGAQYADGSRGQVRIFAWDGAAWNQLGADLFGEGADDRFGRVIALDASGHILAVGATKNDGGAVDGGHVRIFTWDGAAWNQRGPDIDGMVEKGYSGRIALNGVGTVLAIGATSVPNPDGAQKAGVVRVWGWADDRWHQIGADLWGQDSNDIFGAYTAISADGKTLAVGAPWHDSERGHLQIYELDETADSDLAGDSGNTASGDIGDGNSIDGGVATDAAGLTVGGELSQDCATKTKKRKCKKAAGCKWKRKKKKCRARAK</sequence>
<feature type="region of interest" description="Disordered" evidence="1">
    <location>
        <begin position="183"/>
        <end position="216"/>
    </location>
</feature>
<dbReference type="SUPFAM" id="SSF82171">
    <property type="entry name" value="DPP6 N-terminal domain-like"/>
    <property type="match status" value="1"/>
</dbReference>
<accession>A0ABR1GDS1</accession>
<feature type="chain" id="PRO_5046539185" evidence="2">
    <location>
        <begin position="17"/>
        <end position="951"/>
    </location>
</feature>